<reference evidence="11 12" key="1">
    <citation type="submission" date="2020-03" db="EMBL/GenBank/DDBJ databases">
        <title>Genomic Encyclopedia of Type Strains, Phase IV (KMG-IV): sequencing the most valuable type-strain genomes for metagenomic binning, comparative biology and taxonomic classification.</title>
        <authorList>
            <person name="Goeker M."/>
        </authorList>
    </citation>
    <scope>NUCLEOTIDE SEQUENCE [LARGE SCALE GENOMIC DNA]</scope>
    <source>
        <strain evidence="11 12">DSM 27651</strain>
    </source>
</reference>
<keyword evidence="8" id="KW-0694">RNA-binding</keyword>
<evidence type="ECO:0000313" key="11">
    <source>
        <dbReference type="EMBL" id="NJC34348.1"/>
    </source>
</evidence>
<feature type="domain" description="Poly A polymerase head" evidence="9">
    <location>
        <begin position="27"/>
        <end position="149"/>
    </location>
</feature>
<sequence length="391" mass="42769">MDRLILPLRPGMEHLLEALDTGRGATRLVGGAVRDALIGRPFNDVDLATRLVPDTVIRRLKAADIRVVPTGLAHGTVTAVLPTGPIEVTTLRHDLSTDGRRATVAYTLDWEADAARRDFTINALYADPIDGDVIDYFEGRRDLNAGIVRFIGDPLRRIAEDHLRILRFFRFHARYGRGEPDARSLEACTNRANDLMALSRERIADEVLKLLASRDPLPTVALMERLGILKPVLPEVTRRGVDRLADLMTAERSFGVPGDPIRRLAALLPDDAAVSVGQRLRLSKAQVRRLEQASGDAGAGTRALAYRLGTESAIDRLLMNGDDPQPLIGWSPPRLPITGGALIAQGLTEGPAVAAALRRVETRWIEEDFPPADRVEEIAADEVAQALASDR</sequence>
<dbReference type="EMBL" id="JAATJE010000001">
    <property type="protein sequence ID" value="NJC34348.1"/>
    <property type="molecule type" value="Genomic_DNA"/>
</dbReference>
<dbReference type="EC" id="2.7.7.19" evidence="11"/>
<keyword evidence="7" id="KW-0460">Magnesium</keyword>
<dbReference type="PANTHER" id="PTHR46173">
    <property type="entry name" value="CCA TRNA NUCLEOTIDYLTRANSFERASE 1, MITOCHONDRIAL"/>
    <property type="match status" value="1"/>
</dbReference>
<accession>A0ABX0XLU6</accession>
<keyword evidence="2 8" id="KW-0808">Transferase</keyword>
<dbReference type="GO" id="GO:1990817">
    <property type="term" value="F:poly(A) RNA polymerase activity"/>
    <property type="evidence" value="ECO:0007669"/>
    <property type="project" value="UniProtKB-EC"/>
</dbReference>
<keyword evidence="12" id="KW-1185">Reference proteome</keyword>
<comment type="cofactor">
    <cofactor evidence="1">
        <name>Mg(2+)</name>
        <dbReference type="ChEBI" id="CHEBI:18420"/>
    </cofactor>
</comment>
<evidence type="ECO:0000256" key="1">
    <source>
        <dbReference type="ARBA" id="ARBA00001946"/>
    </source>
</evidence>
<dbReference type="Gene3D" id="3.30.460.10">
    <property type="entry name" value="Beta Polymerase, domain 2"/>
    <property type="match status" value="1"/>
</dbReference>
<comment type="caution">
    <text evidence="11">The sequence shown here is derived from an EMBL/GenBank/DDBJ whole genome shotgun (WGS) entry which is preliminary data.</text>
</comment>
<organism evidence="11 12">
    <name type="scientific">Sphingomonas jejuensis</name>
    <dbReference type="NCBI Taxonomy" id="904715"/>
    <lineage>
        <taxon>Bacteria</taxon>
        <taxon>Pseudomonadati</taxon>
        <taxon>Pseudomonadota</taxon>
        <taxon>Alphaproteobacteria</taxon>
        <taxon>Sphingomonadales</taxon>
        <taxon>Sphingomonadaceae</taxon>
        <taxon>Sphingomonas</taxon>
    </lineage>
</organism>
<keyword evidence="5" id="KW-0479">Metal-binding</keyword>
<proteinExistence type="inferred from homology"/>
<dbReference type="RefSeq" id="WP_167954197.1">
    <property type="nucleotide sequence ID" value="NZ_JAATJE010000001.1"/>
</dbReference>
<keyword evidence="3" id="KW-0819">tRNA processing</keyword>
<evidence type="ECO:0000259" key="9">
    <source>
        <dbReference type="Pfam" id="PF01743"/>
    </source>
</evidence>
<evidence type="ECO:0000256" key="4">
    <source>
        <dbReference type="ARBA" id="ARBA00022695"/>
    </source>
</evidence>
<name>A0ABX0XLU6_9SPHN</name>
<dbReference type="InterPro" id="IPR002646">
    <property type="entry name" value="PolA_pol_head_dom"/>
</dbReference>
<dbReference type="PANTHER" id="PTHR46173:SF1">
    <property type="entry name" value="CCA TRNA NUCLEOTIDYLTRANSFERASE 1, MITOCHONDRIAL"/>
    <property type="match status" value="1"/>
</dbReference>
<dbReference type="SUPFAM" id="SSF81891">
    <property type="entry name" value="Poly A polymerase C-terminal region-like"/>
    <property type="match status" value="1"/>
</dbReference>
<dbReference type="InterPro" id="IPR043519">
    <property type="entry name" value="NT_sf"/>
</dbReference>
<evidence type="ECO:0000256" key="7">
    <source>
        <dbReference type="ARBA" id="ARBA00022842"/>
    </source>
</evidence>
<evidence type="ECO:0000256" key="2">
    <source>
        <dbReference type="ARBA" id="ARBA00022679"/>
    </source>
</evidence>
<evidence type="ECO:0000259" key="10">
    <source>
        <dbReference type="Pfam" id="PF12627"/>
    </source>
</evidence>
<keyword evidence="4 11" id="KW-0548">Nucleotidyltransferase</keyword>
<dbReference type="Gene3D" id="1.10.3090.10">
    <property type="entry name" value="cca-adding enzyme, domain 2"/>
    <property type="match status" value="1"/>
</dbReference>
<evidence type="ECO:0000256" key="5">
    <source>
        <dbReference type="ARBA" id="ARBA00022723"/>
    </source>
</evidence>
<dbReference type="InterPro" id="IPR050264">
    <property type="entry name" value="Bact_CCA-adding_enz_type3_sf"/>
</dbReference>
<evidence type="ECO:0000313" key="12">
    <source>
        <dbReference type="Proteomes" id="UP000734218"/>
    </source>
</evidence>
<protein>
    <submittedName>
        <fullName evidence="11">Poly(A) polymerase</fullName>
        <ecNumber evidence="11">2.7.7.19</ecNumber>
    </submittedName>
</protein>
<evidence type="ECO:0000256" key="8">
    <source>
        <dbReference type="RuleBase" id="RU003953"/>
    </source>
</evidence>
<dbReference type="CDD" id="cd05398">
    <property type="entry name" value="NT_ClassII-CCAase"/>
    <property type="match status" value="1"/>
</dbReference>
<keyword evidence="6" id="KW-0547">Nucleotide-binding</keyword>
<feature type="domain" description="tRNA nucleotidyltransferase/poly(A) polymerase RNA and SrmB- binding" evidence="10">
    <location>
        <begin position="181"/>
        <end position="237"/>
    </location>
</feature>
<dbReference type="Proteomes" id="UP000734218">
    <property type="component" value="Unassembled WGS sequence"/>
</dbReference>
<dbReference type="Pfam" id="PF12627">
    <property type="entry name" value="PolyA_pol_RNAbd"/>
    <property type="match status" value="1"/>
</dbReference>
<dbReference type="InterPro" id="IPR032828">
    <property type="entry name" value="PolyA_RNA-bd"/>
</dbReference>
<gene>
    <name evidence="11" type="ORF">GGR88_001822</name>
</gene>
<dbReference type="Pfam" id="PF01743">
    <property type="entry name" value="PolyA_pol"/>
    <property type="match status" value="1"/>
</dbReference>
<evidence type="ECO:0000256" key="3">
    <source>
        <dbReference type="ARBA" id="ARBA00022694"/>
    </source>
</evidence>
<evidence type="ECO:0000256" key="6">
    <source>
        <dbReference type="ARBA" id="ARBA00022741"/>
    </source>
</evidence>
<dbReference type="SUPFAM" id="SSF81301">
    <property type="entry name" value="Nucleotidyltransferase"/>
    <property type="match status" value="1"/>
</dbReference>
<comment type="similarity">
    <text evidence="8">Belongs to the tRNA nucleotidyltransferase/poly(A) polymerase family.</text>
</comment>